<evidence type="ECO:0000313" key="2">
    <source>
        <dbReference type="Proteomes" id="UP000539175"/>
    </source>
</evidence>
<protein>
    <submittedName>
        <fullName evidence="1">Uncharacterized protein</fullName>
    </submittedName>
</protein>
<sequence length="93" mass="9725">MFGNLIASLDDPAVARGVLAALDDPALSARVTAWAEVTGYPSANVVAVCVRHFLDAASDDHWTQLIGIMSRAEDPGLAAVRAILVKVLPEAEA</sequence>
<name>A0A7X0B0G9_9PROT</name>
<evidence type="ECO:0000313" key="1">
    <source>
        <dbReference type="EMBL" id="MBB6252096.1"/>
    </source>
</evidence>
<accession>A0A7X0B0G9</accession>
<dbReference type="AlphaFoldDB" id="A0A7X0B0G9"/>
<proteinExistence type="predicted"/>
<dbReference type="Proteomes" id="UP000539175">
    <property type="component" value="Unassembled WGS sequence"/>
</dbReference>
<dbReference type="RefSeq" id="WP_184801094.1">
    <property type="nucleotide sequence ID" value="NZ_JACIIZ010000006.1"/>
</dbReference>
<organism evidence="1 2">
    <name type="scientific">Nitrospirillum iridis</name>
    <dbReference type="NCBI Taxonomy" id="765888"/>
    <lineage>
        <taxon>Bacteria</taxon>
        <taxon>Pseudomonadati</taxon>
        <taxon>Pseudomonadota</taxon>
        <taxon>Alphaproteobacteria</taxon>
        <taxon>Rhodospirillales</taxon>
        <taxon>Azospirillaceae</taxon>
        <taxon>Nitrospirillum</taxon>
    </lineage>
</organism>
<reference evidence="1 2" key="1">
    <citation type="submission" date="2020-08" db="EMBL/GenBank/DDBJ databases">
        <title>Genomic Encyclopedia of Type Strains, Phase IV (KMG-IV): sequencing the most valuable type-strain genomes for metagenomic binning, comparative biology and taxonomic classification.</title>
        <authorList>
            <person name="Goeker M."/>
        </authorList>
    </citation>
    <scope>NUCLEOTIDE SEQUENCE [LARGE SCALE GENOMIC DNA]</scope>
    <source>
        <strain evidence="1 2">DSM 22198</strain>
    </source>
</reference>
<comment type="caution">
    <text evidence="1">The sequence shown here is derived from an EMBL/GenBank/DDBJ whole genome shotgun (WGS) entry which is preliminary data.</text>
</comment>
<keyword evidence="2" id="KW-1185">Reference proteome</keyword>
<dbReference type="EMBL" id="JACIIZ010000006">
    <property type="protein sequence ID" value="MBB6252096.1"/>
    <property type="molecule type" value="Genomic_DNA"/>
</dbReference>
<gene>
    <name evidence="1" type="ORF">FHS74_002656</name>
</gene>